<evidence type="ECO:0000256" key="1">
    <source>
        <dbReference type="ARBA" id="ARBA00004418"/>
    </source>
</evidence>
<dbReference type="InterPro" id="IPR050490">
    <property type="entry name" value="Bact_solute-bd_prot1"/>
</dbReference>
<keyword evidence="3" id="KW-0813">Transport</keyword>
<name>A0A1H3WZJ0_9BACT</name>
<evidence type="ECO:0000313" key="6">
    <source>
        <dbReference type="Proteomes" id="UP000199041"/>
    </source>
</evidence>
<dbReference type="Pfam" id="PF01547">
    <property type="entry name" value="SBP_bac_1"/>
    <property type="match status" value="1"/>
</dbReference>
<keyword evidence="5" id="KW-0762">Sugar transport</keyword>
<gene>
    <name evidence="5" type="ORF">SAMN05192529_104111</name>
</gene>
<dbReference type="GO" id="GO:0042597">
    <property type="term" value="C:periplasmic space"/>
    <property type="evidence" value="ECO:0007669"/>
    <property type="project" value="UniProtKB-SubCell"/>
</dbReference>
<organism evidence="5 6">
    <name type="scientific">Arachidicoccus rhizosphaerae</name>
    <dbReference type="NCBI Taxonomy" id="551991"/>
    <lineage>
        <taxon>Bacteria</taxon>
        <taxon>Pseudomonadati</taxon>
        <taxon>Bacteroidota</taxon>
        <taxon>Chitinophagia</taxon>
        <taxon>Chitinophagales</taxon>
        <taxon>Chitinophagaceae</taxon>
        <taxon>Arachidicoccus</taxon>
    </lineage>
</organism>
<dbReference type="InterPro" id="IPR006059">
    <property type="entry name" value="SBP"/>
</dbReference>
<dbReference type="STRING" id="551991.SAMN05192529_104111"/>
<reference evidence="5 6" key="1">
    <citation type="submission" date="2016-10" db="EMBL/GenBank/DDBJ databases">
        <authorList>
            <person name="de Groot N.N."/>
        </authorList>
    </citation>
    <scope>NUCLEOTIDE SEQUENCE [LARGE SCALE GENOMIC DNA]</scope>
    <source>
        <strain evidence="5 6">Vu-144</strain>
    </source>
</reference>
<evidence type="ECO:0000256" key="2">
    <source>
        <dbReference type="ARBA" id="ARBA00008520"/>
    </source>
</evidence>
<comment type="subcellular location">
    <subcellularLocation>
        <location evidence="1">Periplasm</location>
    </subcellularLocation>
</comment>
<keyword evidence="4" id="KW-0732">Signal</keyword>
<dbReference type="OrthoDB" id="9770625at2"/>
<protein>
    <submittedName>
        <fullName evidence="5">Multiple sugar transport system substrate-binding protein</fullName>
    </submittedName>
</protein>
<dbReference type="AlphaFoldDB" id="A0A1H3WZJ0"/>
<comment type="similarity">
    <text evidence="2">Belongs to the bacterial solute-binding protein 1 family.</text>
</comment>
<dbReference type="PANTHER" id="PTHR43649">
    <property type="entry name" value="ARABINOSE-BINDING PROTEIN-RELATED"/>
    <property type="match status" value="1"/>
</dbReference>
<accession>A0A1H3WZJ0</accession>
<evidence type="ECO:0000313" key="5">
    <source>
        <dbReference type="EMBL" id="SDZ92595.1"/>
    </source>
</evidence>
<sequence length="412" mass="46161">MQTGQFHIAIRKFEPFERFIQARWQDFCAESGCRLELCAAAMDLPELHRSLLTENGLKNGHWDIALISSDWIKEAIATKAVLPIEPLIQQEDYFTPWPASLLRSQQSGNNHFAVPFHDGPECLIYRKDLFEDPRHCSGFLAQYGYVLEPPKNWETFYDIACYFQNKEPGLCGTALAAYPDGHNAVYDFCIQAWTRGADFTSANPSINLQNQGIIDGLHFYRKLANSSHALHKDSFNMDSVKLGAAFAGGELAMMINWFGFATYAAQLDNSPVKDKIGVAPIPHQVDKPSVCPNSYWMYCIASGSANSAVAMDFIQFASQPKYDIALTLNGGIGCRKSTWHDPEVNSQLPFFNQLEAIHELARELPDWPNWPAIAQIIDEVMIQTGTTTQEIESILFAAQQKIDLLQSTPAVN</sequence>
<dbReference type="Gene3D" id="3.40.190.10">
    <property type="entry name" value="Periplasmic binding protein-like II"/>
    <property type="match status" value="2"/>
</dbReference>
<keyword evidence="6" id="KW-1185">Reference proteome</keyword>
<dbReference type="EMBL" id="FNQY01000004">
    <property type="protein sequence ID" value="SDZ92595.1"/>
    <property type="molecule type" value="Genomic_DNA"/>
</dbReference>
<dbReference type="SUPFAM" id="SSF53850">
    <property type="entry name" value="Periplasmic binding protein-like II"/>
    <property type="match status" value="1"/>
</dbReference>
<dbReference type="Proteomes" id="UP000199041">
    <property type="component" value="Unassembled WGS sequence"/>
</dbReference>
<dbReference type="PANTHER" id="PTHR43649:SF34">
    <property type="entry name" value="ABC TRANSPORTER PERIPLASMIC-BINDING PROTEIN YCJN-RELATED"/>
    <property type="match status" value="1"/>
</dbReference>
<dbReference type="RefSeq" id="WP_091394603.1">
    <property type="nucleotide sequence ID" value="NZ_FNQY01000004.1"/>
</dbReference>
<evidence type="ECO:0000256" key="3">
    <source>
        <dbReference type="ARBA" id="ARBA00022448"/>
    </source>
</evidence>
<evidence type="ECO:0000256" key="4">
    <source>
        <dbReference type="ARBA" id="ARBA00022729"/>
    </source>
</evidence>
<proteinExistence type="inferred from homology"/>